<keyword evidence="3" id="KW-1133">Transmembrane helix</keyword>
<proteinExistence type="inferred from homology"/>
<dbReference type="Proteomes" id="UP000313312">
    <property type="component" value="Unassembled WGS sequence"/>
</dbReference>
<keyword evidence="3" id="KW-0472">Membrane</keyword>
<keyword evidence="2" id="KW-0378">Hydrolase</keyword>
<dbReference type="AlphaFoldDB" id="A0A5C4TLA3"/>
<accession>A0A5C4TLA3</accession>
<dbReference type="PANTHER" id="PTHR33308">
    <property type="entry name" value="PEPTIDOGLYCAN HYDROLASE FLGJ"/>
    <property type="match status" value="1"/>
</dbReference>
<evidence type="ECO:0000256" key="3">
    <source>
        <dbReference type="SAM" id="Phobius"/>
    </source>
</evidence>
<dbReference type="Gene3D" id="1.10.530.10">
    <property type="match status" value="1"/>
</dbReference>
<feature type="domain" description="Mannosyl-glycoprotein endo-beta-N-acetylglucosamidase-like" evidence="4">
    <location>
        <begin position="44"/>
        <end position="195"/>
    </location>
</feature>
<dbReference type="GO" id="GO:0004040">
    <property type="term" value="F:amidase activity"/>
    <property type="evidence" value="ECO:0007669"/>
    <property type="project" value="InterPro"/>
</dbReference>
<dbReference type="InterPro" id="IPR051056">
    <property type="entry name" value="Glycosyl_Hydrolase_73"/>
</dbReference>
<evidence type="ECO:0000313" key="5">
    <source>
        <dbReference type="EMBL" id="TNK90736.1"/>
    </source>
</evidence>
<sequence length="201" mass="23099">MWYPIIAFVIVFGTVGLLYGTYKIRQHINQQNLIKSEKAYQEAHDPVLKQHRKFIKQVSGPSVALYKKNKQVLPSIVTAQAILESDWGKSKLYTNAYNPFGIKGTYEGESISYDTGEYINGKHITQVAQFRKYPDLQTAIEDHSEALYEKFLHKSGMTSYKEQAKLLQKNTYATDPDYAKKLIKVIETHKLAKYDKEAINN</sequence>
<dbReference type="PANTHER" id="PTHR33308:SF9">
    <property type="entry name" value="PEPTIDOGLYCAN HYDROLASE FLGJ"/>
    <property type="match status" value="1"/>
</dbReference>
<evidence type="ECO:0000313" key="6">
    <source>
        <dbReference type="Proteomes" id="UP000313312"/>
    </source>
</evidence>
<dbReference type="InterPro" id="IPR002901">
    <property type="entry name" value="MGlyc_endo_b_GlcNAc-like_dom"/>
</dbReference>
<reference evidence="5 6" key="1">
    <citation type="submission" date="2018-05" db="EMBL/GenBank/DDBJ databases">
        <title>Lactobacillus sanfranciscensis Ah4 draft denome sequence.</title>
        <authorList>
            <person name="Zhang G."/>
        </authorList>
    </citation>
    <scope>NUCLEOTIDE SEQUENCE [LARGE SCALE GENOMIC DNA]</scope>
    <source>
        <strain evidence="5 6">Ah4</strain>
    </source>
</reference>
<dbReference type="Pfam" id="PF01832">
    <property type="entry name" value="Glucosaminidase"/>
    <property type="match status" value="1"/>
</dbReference>
<gene>
    <name evidence="5" type="ORF">DID87_02755</name>
</gene>
<evidence type="ECO:0000259" key="4">
    <source>
        <dbReference type="SMART" id="SM00047"/>
    </source>
</evidence>
<evidence type="ECO:0000256" key="2">
    <source>
        <dbReference type="ARBA" id="ARBA00022801"/>
    </source>
</evidence>
<keyword evidence="3" id="KW-0812">Transmembrane</keyword>
<dbReference type="SMART" id="SM00047">
    <property type="entry name" value="LYZ2"/>
    <property type="match status" value="1"/>
</dbReference>
<comment type="caution">
    <text evidence="5">The sequence shown here is derived from an EMBL/GenBank/DDBJ whole genome shotgun (WGS) entry which is preliminary data.</text>
</comment>
<comment type="similarity">
    <text evidence="1">Belongs to the glycosyl hydrolase 73 family.</text>
</comment>
<dbReference type="Gene3D" id="4.10.80.30">
    <property type="entry name" value="DNA polymerase, domain 6"/>
    <property type="match status" value="1"/>
</dbReference>
<feature type="transmembrane region" description="Helical" evidence="3">
    <location>
        <begin position="6"/>
        <end position="22"/>
    </location>
</feature>
<protein>
    <submittedName>
        <fullName evidence="5">Mannosyl-glycoprotein endo-beta-N-acetylglucosamidase</fullName>
    </submittedName>
</protein>
<dbReference type="EMBL" id="QFCR01000005">
    <property type="protein sequence ID" value="TNK90736.1"/>
    <property type="molecule type" value="Genomic_DNA"/>
</dbReference>
<dbReference type="PRINTS" id="PR01002">
    <property type="entry name" value="FLGFLGJ"/>
</dbReference>
<evidence type="ECO:0000256" key="1">
    <source>
        <dbReference type="ARBA" id="ARBA00010266"/>
    </source>
</evidence>
<organism evidence="5 6">
    <name type="scientific">Fructilactobacillus sanfranciscensis</name>
    <name type="common">Lactobacillus sanfranciscensis</name>
    <dbReference type="NCBI Taxonomy" id="1625"/>
    <lineage>
        <taxon>Bacteria</taxon>
        <taxon>Bacillati</taxon>
        <taxon>Bacillota</taxon>
        <taxon>Bacilli</taxon>
        <taxon>Lactobacillales</taxon>
        <taxon>Lactobacillaceae</taxon>
        <taxon>Fructilactobacillus</taxon>
    </lineage>
</organism>
<name>A0A5C4TLA3_FRUSA</name>